<keyword evidence="7 8" id="KW-0472">Membrane</keyword>
<keyword evidence="4 8" id="KW-1003">Cell membrane</keyword>
<keyword evidence="11" id="KW-1185">Reference proteome</keyword>
<gene>
    <name evidence="10" type="ORF">KI387_020084</name>
</gene>
<proteinExistence type="inferred from homology"/>
<feature type="transmembrane region" description="Helical" evidence="8">
    <location>
        <begin position="91"/>
        <end position="113"/>
    </location>
</feature>
<comment type="subunit">
    <text evidence="3 8">Homodimer and heterodimers.</text>
</comment>
<keyword evidence="6 8" id="KW-1133">Transmembrane helix</keyword>
<feature type="domain" description="Casparian strip membrane protein" evidence="9">
    <location>
        <begin position="1"/>
        <end position="100"/>
    </location>
</feature>
<dbReference type="OMA" id="RFWFMMS"/>
<dbReference type="InterPro" id="IPR006702">
    <property type="entry name" value="CASP_dom"/>
</dbReference>
<dbReference type="PANTHER" id="PTHR33573">
    <property type="entry name" value="CASP-LIKE PROTEIN 4A4"/>
    <property type="match status" value="1"/>
</dbReference>
<comment type="similarity">
    <text evidence="2 8">Belongs to the Casparian strip membrane proteins (CASP) family.</text>
</comment>
<evidence type="ECO:0000256" key="1">
    <source>
        <dbReference type="ARBA" id="ARBA00004651"/>
    </source>
</evidence>
<dbReference type="Proteomes" id="UP000824469">
    <property type="component" value="Unassembled WGS sequence"/>
</dbReference>
<evidence type="ECO:0000256" key="3">
    <source>
        <dbReference type="ARBA" id="ARBA00011489"/>
    </source>
</evidence>
<name>A0AA38GAY2_TAXCH</name>
<accession>A0AA38GAY2</accession>
<organism evidence="10 11">
    <name type="scientific">Taxus chinensis</name>
    <name type="common">Chinese yew</name>
    <name type="synonym">Taxus wallichiana var. chinensis</name>
    <dbReference type="NCBI Taxonomy" id="29808"/>
    <lineage>
        <taxon>Eukaryota</taxon>
        <taxon>Viridiplantae</taxon>
        <taxon>Streptophyta</taxon>
        <taxon>Embryophyta</taxon>
        <taxon>Tracheophyta</taxon>
        <taxon>Spermatophyta</taxon>
        <taxon>Pinopsida</taxon>
        <taxon>Pinidae</taxon>
        <taxon>Conifers II</taxon>
        <taxon>Cupressales</taxon>
        <taxon>Taxaceae</taxon>
        <taxon>Taxus</taxon>
    </lineage>
</organism>
<evidence type="ECO:0000313" key="10">
    <source>
        <dbReference type="EMBL" id="KAH9318315.1"/>
    </source>
</evidence>
<evidence type="ECO:0000256" key="6">
    <source>
        <dbReference type="ARBA" id="ARBA00022989"/>
    </source>
</evidence>
<protein>
    <recommendedName>
        <fullName evidence="8">CASP-like protein</fullName>
    </recommendedName>
</protein>
<keyword evidence="5 8" id="KW-0812">Transmembrane</keyword>
<dbReference type="GO" id="GO:0005886">
    <property type="term" value="C:plasma membrane"/>
    <property type="evidence" value="ECO:0007669"/>
    <property type="project" value="UniProtKB-SubCell"/>
</dbReference>
<dbReference type="EMBL" id="JAHRHJ020000004">
    <property type="protein sequence ID" value="KAH9318315.1"/>
    <property type="molecule type" value="Genomic_DNA"/>
</dbReference>
<comment type="caution">
    <text evidence="8">Lacks conserved residue(s) required for the propagation of feature annotation.</text>
</comment>
<evidence type="ECO:0000259" key="9">
    <source>
        <dbReference type="Pfam" id="PF04535"/>
    </source>
</evidence>
<comment type="subcellular location">
    <subcellularLocation>
        <location evidence="1 8">Cell membrane</location>
        <topology evidence="1 8">Multi-pass membrane protein</topology>
    </subcellularLocation>
</comment>
<dbReference type="InterPro" id="IPR006459">
    <property type="entry name" value="CASP/CASPL"/>
</dbReference>
<evidence type="ECO:0000313" key="11">
    <source>
        <dbReference type="Proteomes" id="UP000824469"/>
    </source>
</evidence>
<dbReference type="NCBIfam" id="TIGR01569">
    <property type="entry name" value="A_tha_TIGR01569"/>
    <property type="match status" value="1"/>
</dbReference>
<dbReference type="Pfam" id="PF04535">
    <property type="entry name" value="CASP_dom"/>
    <property type="match status" value="1"/>
</dbReference>
<evidence type="ECO:0000256" key="8">
    <source>
        <dbReference type="RuleBase" id="RU361233"/>
    </source>
</evidence>
<comment type="caution">
    <text evidence="10">The sequence shown here is derived from an EMBL/GenBank/DDBJ whole genome shotgun (WGS) entry which is preliminary data.</text>
</comment>
<feature type="non-terminal residue" evidence="10">
    <location>
        <position position="1"/>
    </location>
</feature>
<sequence>FLLITNGILASYSFVQGLRCVLSIYIGSPLLSKPLAWLIFGFDQAMAYLSVAAAAAAAESAYLAERGQIEFQWIKVCEFFGKFCIQVGEGLVTAFLASLCMVTVSGISAYHLFRL</sequence>
<evidence type="ECO:0000256" key="7">
    <source>
        <dbReference type="ARBA" id="ARBA00023136"/>
    </source>
</evidence>
<feature type="non-terminal residue" evidence="10">
    <location>
        <position position="115"/>
    </location>
</feature>
<dbReference type="PANTHER" id="PTHR33573:SF30">
    <property type="entry name" value="CASP-LIKE PROTEIN 2C1-RELATED"/>
    <property type="match status" value="1"/>
</dbReference>
<evidence type="ECO:0000256" key="2">
    <source>
        <dbReference type="ARBA" id="ARBA00007651"/>
    </source>
</evidence>
<evidence type="ECO:0000256" key="5">
    <source>
        <dbReference type="ARBA" id="ARBA00022692"/>
    </source>
</evidence>
<dbReference type="AlphaFoldDB" id="A0AA38GAY2"/>
<evidence type="ECO:0000256" key="4">
    <source>
        <dbReference type="ARBA" id="ARBA00022475"/>
    </source>
</evidence>
<reference evidence="10 11" key="1">
    <citation type="journal article" date="2021" name="Nat. Plants">
        <title>The Taxus genome provides insights into paclitaxel biosynthesis.</title>
        <authorList>
            <person name="Xiong X."/>
            <person name="Gou J."/>
            <person name="Liao Q."/>
            <person name="Li Y."/>
            <person name="Zhou Q."/>
            <person name="Bi G."/>
            <person name="Li C."/>
            <person name="Du R."/>
            <person name="Wang X."/>
            <person name="Sun T."/>
            <person name="Guo L."/>
            <person name="Liang H."/>
            <person name="Lu P."/>
            <person name="Wu Y."/>
            <person name="Zhang Z."/>
            <person name="Ro D.K."/>
            <person name="Shang Y."/>
            <person name="Huang S."/>
            <person name="Yan J."/>
        </authorList>
    </citation>
    <scope>NUCLEOTIDE SEQUENCE [LARGE SCALE GENOMIC DNA]</scope>
    <source>
        <strain evidence="10">Ta-2019</strain>
    </source>
</reference>